<feature type="signal peptide" evidence="1">
    <location>
        <begin position="1"/>
        <end position="19"/>
    </location>
</feature>
<gene>
    <name evidence="2" type="ORF">SAMN05444414_102239</name>
</gene>
<organism evidence="2 3">
    <name type="scientific">Roseovarius marisflavi</name>
    <dbReference type="NCBI Taxonomy" id="1054996"/>
    <lineage>
        <taxon>Bacteria</taxon>
        <taxon>Pseudomonadati</taxon>
        <taxon>Pseudomonadota</taxon>
        <taxon>Alphaproteobacteria</taxon>
        <taxon>Rhodobacterales</taxon>
        <taxon>Roseobacteraceae</taxon>
        <taxon>Roseovarius</taxon>
    </lineage>
</organism>
<accession>A0A1M6WBZ4</accession>
<name>A0A1M6WBZ4_9RHOB</name>
<dbReference type="AlphaFoldDB" id="A0A1M6WBZ4"/>
<feature type="chain" id="PRO_5012567951" evidence="1">
    <location>
        <begin position="20"/>
        <end position="80"/>
    </location>
</feature>
<dbReference type="Proteomes" id="UP000184191">
    <property type="component" value="Unassembled WGS sequence"/>
</dbReference>
<keyword evidence="3" id="KW-1185">Reference proteome</keyword>
<keyword evidence="1" id="KW-0732">Signal</keyword>
<proteinExistence type="predicted"/>
<protein>
    <submittedName>
        <fullName evidence="2">Uncharacterized protein</fullName>
    </submittedName>
</protein>
<dbReference type="EMBL" id="FRBN01000002">
    <property type="protein sequence ID" value="SHK91282.1"/>
    <property type="molecule type" value="Genomic_DNA"/>
</dbReference>
<sequence length="80" mass="8278">MKRLTLAAALCLMSAPAFAFHCPMDMAEINAALAAGTPLSEAELSEVQSLRAEGETLHNSGVHQGSVDTLAKAKAILGIN</sequence>
<dbReference type="RefSeq" id="WP_073195058.1">
    <property type="nucleotide sequence ID" value="NZ_FRBN01000002.1"/>
</dbReference>
<evidence type="ECO:0000256" key="1">
    <source>
        <dbReference type="SAM" id="SignalP"/>
    </source>
</evidence>
<reference evidence="3" key="1">
    <citation type="submission" date="2016-11" db="EMBL/GenBank/DDBJ databases">
        <authorList>
            <person name="Varghese N."/>
            <person name="Submissions S."/>
        </authorList>
    </citation>
    <scope>NUCLEOTIDE SEQUENCE [LARGE SCALE GENOMIC DNA]</scope>
    <source>
        <strain evidence="3">DSM 29327</strain>
    </source>
</reference>
<evidence type="ECO:0000313" key="2">
    <source>
        <dbReference type="EMBL" id="SHK91282.1"/>
    </source>
</evidence>
<dbReference type="OrthoDB" id="8480939at2"/>
<evidence type="ECO:0000313" key="3">
    <source>
        <dbReference type="Proteomes" id="UP000184191"/>
    </source>
</evidence>